<evidence type="ECO:0000259" key="13">
    <source>
        <dbReference type="Pfam" id="PF02434"/>
    </source>
</evidence>
<comment type="pathway">
    <text evidence="2">Protein modification; protein glycosylation.</text>
</comment>
<dbReference type="GeneID" id="136092369"/>
<evidence type="ECO:0000313" key="14">
    <source>
        <dbReference type="Proteomes" id="UP001652625"/>
    </source>
</evidence>
<dbReference type="Pfam" id="PF02434">
    <property type="entry name" value="Fringe"/>
    <property type="match status" value="1"/>
</dbReference>
<evidence type="ECO:0000256" key="12">
    <source>
        <dbReference type="SAM" id="Phobius"/>
    </source>
</evidence>
<keyword evidence="6" id="KW-0808">Transferase</keyword>
<organism evidence="14 15">
    <name type="scientific">Hydra vulgaris</name>
    <name type="common">Hydra</name>
    <name type="synonym">Hydra attenuata</name>
    <dbReference type="NCBI Taxonomy" id="6087"/>
    <lineage>
        <taxon>Eukaryota</taxon>
        <taxon>Metazoa</taxon>
        <taxon>Cnidaria</taxon>
        <taxon>Hydrozoa</taxon>
        <taxon>Hydroidolina</taxon>
        <taxon>Anthoathecata</taxon>
        <taxon>Aplanulata</taxon>
        <taxon>Hydridae</taxon>
        <taxon>Hydra</taxon>
    </lineage>
</organism>
<evidence type="ECO:0000256" key="6">
    <source>
        <dbReference type="ARBA" id="ARBA00022679"/>
    </source>
</evidence>
<feature type="domain" description="Fringe-like glycosyltransferase" evidence="13">
    <location>
        <begin position="118"/>
        <end position="261"/>
    </location>
</feature>
<evidence type="ECO:0000256" key="9">
    <source>
        <dbReference type="ARBA" id="ARBA00022968"/>
    </source>
</evidence>
<evidence type="ECO:0000313" key="15">
    <source>
        <dbReference type="RefSeq" id="XP_065676529.1"/>
    </source>
</evidence>
<evidence type="ECO:0000256" key="11">
    <source>
        <dbReference type="ARBA" id="ARBA00023136"/>
    </source>
</evidence>
<evidence type="ECO:0000256" key="10">
    <source>
        <dbReference type="ARBA" id="ARBA00022989"/>
    </source>
</evidence>
<evidence type="ECO:0000256" key="2">
    <source>
        <dbReference type="ARBA" id="ARBA00004922"/>
    </source>
</evidence>
<dbReference type="InterPro" id="IPR026050">
    <property type="entry name" value="C1GALT1/C1GALT1_chp1"/>
</dbReference>
<name>A0ABM4DPM4_HYDVU</name>
<keyword evidence="11 12" id="KW-0472">Membrane</keyword>
<keyword evidence="14" id="KW-1185">Reference proteome</keyword>
<dbReference type="Proteomes" id="UP001652625">
    <property type="component" value="Chromosome 15"/>
</dbReference>
<dbReference type="InterPro" id="IPR003378">
    <property type="entry name" value="Fringe-like_glycosylTrfase"/>
</dbReference>
<dbReference type="PANTHER" id="PTHR23033:SF14">
    <property type="entry name" value="GLYCOPROTEIN-N-ACETYLGALACTOSAMINE 3-BETA-GALACTOSYLTRANSFERASE 1-RELATED"/>
    <property type="match status" value="1"/>
</dbReference>
<gene>
    <name evidence="15" type="primary">LOC136092369</name>
</gene>
<evidence type="ECO:0000256" key="1">
    <source>
        <dbReference type="ARBA" id="ARBA00004606"/>
    </source>
</evidence>
<dbReference type="EC" id="2.4.1.122" evidence="4"/>
<sequence length="348" mass="39835">MTTFPQEFYLSFLLGGSCGVLLMVVISEINLSFDNNTKIKSFNSENACLTPDKMTSKEFYTSDEHSRFIGKFDEPILVNDMISLHQKSGDAVANALSEKVRVLCWVMTQPPTIASKAKAVKNTWGKHCNLLVFMSSVEDKIFPVVGLNVPEGRENLWLKTRAAWKYVYDKHYNDADWFIKADDDSFIIVENLRYFVSRYNTSDPHFFGRHFVPYGGYNSGGAGYIFSKETLKRFNQILKNPHLCKLKSGAEDVEVGVCLAAVNVYPGDTRDELGRETFHPFSPEHHLIPGYIDQGNWLHQYNKYKVITGPDCCSDHTIAFHYVSPNEMYILDYFIYHLHVFGVHHVHD</sequence>
<evidence type="ECO:0000256" key="4">
    <source>
        <dbReference type="ARBA" id="ARBA00012557"/>
    </source>
</evidence>
<keyword evidence="9" id="KW-0735">Signal-anchor</keyword>
<evidence type="ECO:0000256" key="3">
    <source>
        <dbReference type="ARBA" id="ARBA00006462"/>
    </source>
</evidence>
<proteinExistence type="inferred from homology"/>
<dbReference type="RefSeq" id="XP_065676529.1">
    <property type="nucleotide sequence ID" value="XM_065820457.1"/>
</dbReference>
<reference evidence="15" key="1">
    <citation type="submission" date="2025-08" db="UniProtKB">
        <authorList>
            <consortium name="RefSeq"/>
        </authorList>
    </citation>
    <scope>IDENTIFICATION</scope>
</reference>
<keyword evidence="5" id="KW-0328">Glycosyltransferase</keyword>
<accession>A0ABM4DPM4</accession>
<keyword evidence="10 12" id="KW-1133">Transmembrane helix</keyword>
<comment type="subcellular location">
    <subcellularLocation>
        <location evidence="1">Membrane</location>
        <topology evidence="1">Single-pass type II membrane protein</topology>
    </subcellularLocation>
</comment>
<keyword evidence="7 12" id="KW-0812">Transmembrane</keyword>
<dbReference type="PANTHER" id="PTHR23033">
    <property type="entry name" value="BETA1,3-GALACTOSYLTRANSFERASE"/>
    <property type="match status" value="1"/>
</dbReference>
<comment type="similarity">
    <text evidence="3">Belongs to the glycosyltransferase 31 family. Beta3-Gal-T subfamily.</text>
</comment>
<evidence type="ECO:0000256" key="5">
    <source>
        <dbReference type="ARBA" id="ARBA00022676"/>
    </source>
</evidence>
<dbReference type="Gene3D" id="3.90.550.50">
    <property type="match status" value="1"/>
</dbReference>
<evidence type="ECO:0000256" key="7">
    <source>
        <dbReference type="ARBA" id="ARBA00022692"/>
    </source>
</evidence>
<evidence type="ECO:0000256" key="8">
    <source>
        <dbReference type="ARBA" id="ARBA00022741"/>
    </source>
</evidence>
<feature type="transmembrane region" description="Helical" evidence="12">
    <location>
        <begin position="12"/>
        <end position="33"/>
    </location>
</feature>
<keyword evidence="8" id="KW-0547">Nucleotide-binding</keyword>
<protein>
    <recommendedName>
        <fullName evidence="4">N-acetylgalactosaminide beta-1,3-galactosyltransferase</fullName>
        <ecNumber evidence="4">2.4.1.122</ecNumber>
    </recommendedName>
</protein>